<feature type="transmembrane region" description="Helical" evidence="1">
    <location>
        <begin position="268"/>
        <end position="287"/>
    </location>
</feature>
<dbReference type="InterPro" id="IPR011701">
    <property type="entry name" value="MFS"/>
</dbReference>
<feature type="transmembrane region" description="Helical" evidence="1">
    <location>
        <begin position="112"/>
        <end position="131"/>
    </location>
</feature>
<dbReference type="GO" id="GO:0008028">
    <property type="term" value="F:monocarboxylic acid transmembrane transporter activity"/>
    <property type="evidence" value="ECO:0007669"/>
    <property type="project" value="TreeGrafter"/>
</dbReference>
<evidence type="ECO:0000313" key="3">
    <source>
        <dbReference type="Proteomes" id="UP000593567"/>
    </source>
</evidence>
<feature type="transmembrane region" description="Helical" evidence="1">
    <location>
        <begin position="87"/>
        <end position="106"/>
    </location>
</feature>
<reference evidence="2" key="1">
    <citation type="submission" date="2020-06" db="EMBL/GenBank/DDBJ databases">
        <title>Draft genome of Bugula neritina, a colonial animal packing powerful symbionts and potential medicines.</title>
        <authorList>
            <person name="Rayko M."/>
        </authorList>
    </citation>
    <scope>NUCLEOTIDE SEQUENCE [LARGE SCALE GENOMIC DNA]</scope>
    <source>
        <strain evidence="2">Kwan_BN1</strain>
    </source>
</reference>
<dbReference type="AlphaFoldDB" id="A0A7J7JQL2"/>
<evidence type="ECO:0000256" key="1">
    <source>
        <dbReference type="SAM" id="Phobius"/>
    </source>
</evidence>
<dbReference type="Pfam" id="PF07690">
    <property type="entry name" value="MFS_1"/>
    <property type="match status" value="1"/>
</dbReference>
<dbReference type="Proteomes" id="UP000593567">
    <property type="component" value="Unassembled WGS sequence"/>
</dbReference>
<gene>
    <name evidence="2" type="ORF">EB796_013019</name>
</gene>
<keyword evidence="1" id="KW-0472">Membrane</keyword>
<dbReference type="EMBL" id="VXIV02001928">
    <property type="protein sequence ID" value="KAF6028649.1"/>
    <property type="molecule type" value="Genomic_DNA"/>
</dbReference>
<feature type="transmembrane region" description="Helical" evidence="1">
    <location>
        <begin position="143"/>
        <end position="162"/>
    </location>
</feature>
<dbReference type="PANTHER" id="PTHR11360">
    <property type="entry name" value="MONOCARBOXYLATE TRANSPORTER"/>
    <property type="match status" value="1"/>
</dbReference>
<dbReference type="Gene3D" id="1.20.1250.20">
    <property type="entry name" value="MFS general substrate transporter like domains"/>
    <property type="match status" value="1"/>
</dbReference>
<feature type="transmembrane region" description="Helical" evidence="1">
    <location>
        <begin position="174"/>
        <end position="192"/>
    </location>
</feature>
<protein>
    <submittedName>
        <fullName evidence="2">SLC16A5</fullName>
    </submittedName>
</protein>
<organism evidence="2 3">
    <name type="scientific">Bugula neritina</name>
    <name type="common">Brown bryozoan</name>
    <name type="synonym">Sertularia neritina</name>
    <dbReference type="NCBI Taxonomy" id="10212"/>
    <lineage>
        <taxon>Eukaryota</taxon>
        <taxon>Metazoa</taxon>
        <taxon>Spiralia</taxon>
        <taxon>Lophotrochozoa</taxon>
        <taxon>Bryozoa</taxon>
        <taxon>Gymnolaemata</taxon>
        <taxon>Cheilostomatida</taxon>
        <taxon>Flustrina</taxon>
        <taxon>Buguloidea</taxon>
        <taxon>Bugulidae</taxon>
        <taxon>Bugula</taxon>
    </lineage>
</organism>
<keyword evidence="1" id="KW-0812">Transmembrane</keyword>
<name>A0A7J7JQL2_BUGNE</name>
<dbReference type="InterPro" id="IPR036259">
    <property type="entry name" value="MFS_trans_sf"/>
</dbReference>
<evidence type="ECO:0000313" key="2">
    <source>
        <dbReference type="EMBL" id="KAF6028649.1"/>
    </source>
</evidence>
<keyword evidence="1" id="KW-1133">Transmembrane helix</keyword>
<dbReference type="InterPro" id="IPR050327">
    <property type="entry name" value="Proton-linked_MCT"/>
</dbReference>
<sequence>MSVWSTATKSKAWKYVVLVFSAVSLALSIGFTHGFAGSLTLAVSQQFNLSITESSLPATFNTGFAQMSTTVAAVLTKVLPLRTLQLLGGLVIASGVCISSLATSNLELMLTYGVYTAIGVSLVRSAASGIVRQHFSNDQINVALCAMMCGSYIGIASTPATANYLFTNFTFQQTFLFLSPAFCINILSAIIFTDKSHKDKTVPSKKGHKVKASVWKDVKEVLADSKVWCFALSGGLKKFGMAGFYALIPHYVISERQLTLENTSVGGSIYGIAAIFGVFLMIALSLVEFNRVLPHALPPIVGGSAIACITAAESEASANI</sequence>
<comment type="caution">
    <text evidence="2">The sequence shown here is derived from an EMBL/GenBank/DDBJ whole genome shotgun (WGS) entry which is preliminary data.</text>
</comment>
<dbReference type="OrthoDB" id="6499973at2759"/>
<dbReference type="SUPFAM" id="SSF103473">
    <property type="entry name" value="MFS general substrate transporter"/>
    <property type="match status" value="1"/>
</dbReference>
<proteinExistence type="predicted"/>
<keyword evidence="3" id="KW-1185">Reference proteome</keyword>
<accession>A0A7J7JQL2</accession>
<dbReference type="PANTHER" id="PTHR11360:SF284">
    <property type="entry name" value="EG:103B4.3 PROTEIN-RELATED"/>
    <property type="match status" value="1"/>
</dbReference>
<feature type="transmembrane region" description="Helical" evidence="1">
    <location>
        <begin position="12"/>
        <end position="36"/>
    </location>
</feature>